<comment type="pathway">
    <text evidence="1">Metabolic intermediate metabolism; (S)-3-hydroxy-3-methylglutaryl-CoA degradation; acetoacetate from (S)-3-hydroxy-3-methylglutaryl-CoA: step 1/1.</text>
</comment>
<comment type="similarity">
    <text evidence="2">Belongs to the HMG-CoA lyase family.</text>
</comment>
<dbReference type="GO" id="GO:0006552">
    <property type="term" value="P:L-leucine catabolic process"/>
    <property type="evidence" value="ECO:0007669"/>
    <property type="project" value="TreeGrafter"/>
</dbReference>
<dbReference type="RefSeq" id="XP_035350624.1">
    <property type="nucleotide sequence ID" value="XM_035494731.1"/>
</dbReference>
<dbReference type="GeneID" id="55999102"/>
<keyword evidence="5" id="KW-0456">Lyase</keyword>
<evidence type="ECO:0000256" key="5">
    <source>
        <dbReference type="ARBA" id="ARBA00023239"/>
    </source>
</evidence>
<keyword evidence="9" id="KW-1185">Reference proteome</keyword>
<dbReference type="KEGG" id="trg:TRUGW13939_11625"/>
<dbReference type="EC" id="4.1.3.4" evidence="3"/>
<dbReference type="Gene3D" id="3.90.226.10">
    <property type="entry name" value="2-enoyl-CoA Hydratase, Chain A, domain 1"/>
    <property type="match status" value="1"/>
</dbReference>
<dbReference type="OrthoDB" id="10253869at2759"/>
<dbReference type="SUPFAM" id="SSF52096">
    <property type="entry name" value="ClpP/crotonase"/>
    <property type="match status" value="1"/>
</dbReference>
<gene>
    <name evidence="8" type="ORF">TRUGW13939_11625</name>
</gene>
<dbReference type="Pfam" id="PF00378">
    <property type="entry name" value="ECH_1"/>
    <property type="match status" value="1"/>
</dbReference>
<dbReference type="Pfam" id="PF00682">
    <property type="entry name" value="HMGL-like"/>
    <property type="match status" value="1"/>
</dbReference>
<dbReference type="Proteomes" id="UP000509510">
    <property type="component" value="Chromosome VI"/>
</dbReference>
<dbReference type="InterPro" id="IPR029045">
    <property type="entry name" value="ClpP/crotonase-like_dom_sf"/>
</dbReference>
<dbReference type="PANTHER" id="PTHR42738">
    <property type="entry name" value="HYDROXYMETHYLGLUTARYL-COA LYASE"/>
    <property type="match status" value="1"/>
</dbReference>
<dbReference type="GO" id="GO:0046951">
    <property type="term" value="P:ketone body biosynthetic process"/>
    <property type="evidence" value="ECO:0007669"/>
    <property type="project" value="TreeGrafter"/>
</dbReference>
<keyword evidence="4" id="KW-0479">Metal-binding</keyword>
<evidence type="ECO:0000256" key="1">
    <source>
        <dbReference type="ARBA" id="ARBA00005143"/>
    </source>
</evidence>
<dbReference type="GO" id="GO:0004419">
    <property type="term" value="F:hydroxymethylglutaryl-CoA lyase activity"/>
    <property type="evidence" value="ECO:0007669"/>
    <property type="project" value="UniProtKB-EC"/>
</dbReference>
<evidence type="ECO:0000256" key="6">
    <source>
        <dbReference type="ARBA" id="ARBA00049877"/>
    </source>
</evidence>
<dbReference type="AlphaFoldDB" id="A0A7H8RFG3"/>
<protein>
    <recommendedName>
        <fullName evidence="3">hydroxymethylglutaryl-CoA lyase</fullName>
        <ecNumber evidence="3">4.1.3.4</ecNumber>
    </recommendedName>
</protein>
<evidence type="ECO:0000313" key="8">
    <source>
        <dbReference type="EMBL" id="QKX64451.1"/>
    </source>
</evidence>
<dbReference type="CDD" id="cd07938">
    <property type="entry name" value="DRE_TIM_HMGL"/>
    <property type="match status" value="1"/>
</dbReference>
<dbReference type="Gene3D" id="3.20.20.70">
    <property type="entry name" value="Aldolase class I"/>
    <property type="match status" value="1"/>
</dbReference>
<feature type="domain" description="Pyruvate carboxyltransferase" evidence="7">
    <location>
        <begin position="8"/>
        <end position="283"/>
    </location>
</feature>
<evidence type="ECO:0000259" key="7">
    <source>
        <dbReference type="PROSITE" id="PS50991"/>
    </source>
</evidence>
<dbReference type="InterPro" id="IPR043594">
    <property type="entry name" value="HMGL"/>
</dbReference>
<dbReference type="InterPro" id="IPR000891">
    <property type="entry name" value="PYR_CT"/>
</dbReference>
<proteinExistence type="inferred from homology"/>
<reference evidence="9" key="1">
    <citation type="submission" date="2020-06" db="EMBL/GenBank/DDBJ databases">
        <title>A chromosome-scale genome assembly of Talaromyces rugulosus W13939.</title>
        <authorList>
            <person name="Wang B."/>
            <person name="Guo L."/>
            <person name="Ye K."/>
            <person name="Wang L."/>
        </authorList>
    </citation>
    <scope>NUCLEOTIDE SEQUENCE [LARGE SCALE GENOMIC DNA]</scope>
    <source>
        <strain evidence="9">W13939</strain>
    </source>
</reference>
<comment type="catalytic activity">
    <reaction evidence="6">
        <text>(3S)-3-hydroxy-3-methylglutaryl-CoA = acetoacetate + acetyl-CoA</text>
        <dbReference type="Rhea" id="RHEA:24404"/>
        <dbReference type="ChEBI" id="CHEBI:13705"/>
        <dbReference type="ChEBI" id="CHEBI:43074"/>
        <dbReference type="ChEBI" id="CHEBI:57288"/>
        <dbReference type="EC" id="4.1.3.4"/>
    </reaction>
</comment>
<dbReference type="InterPro" id="IPR001753">
    <property type="entry name" value="Enoyl-CoA_hydra/iso"/>
</dbReference>
<dbReference type="PANTHER" id="PTHR42738:SF17">
    <property type="entry name" value="HYDROXYMETHYLGLUTARYL-COA LYASE"/>
    <property type="match status" value="1"/>
</dbReference>
<evidence type="ECO:0000313" key="9">
    <source>
        <dbReference type="Proteomes" id="UP000509510"/>
    </source>
</evidence>
<evidence type="ECO:0000256" key="3">
    <source>
        <dbReference type="ARBA" id="ARBA00012910"/>
    </source>
</evidence>
<dbReference type="SUPFAM" id="SSF51569">
    <property type="entry name" value="Aldolase"/>
    <property type="match status" value="1"/>
</dbReference>
<name>A0A7H8RFG3_TALRU</name>
<evidence type="ECO:0000256" key="2">
    <source>
        <dbReference type="ARBA" id="ARBA00009405"/>
    </source>
</evidence>
<dbReference type="FunFam" id="3.20.20.70:FF:000071">
    <property type="entry name" value="Hydroxymethylglutaryl-CoA lyase"/>
    <property type="match status" value="1"/>
</dbReference>
<dbReference type="NCBIfam" id="NF004283">
    <property type="entry name" value="PRK05692.1"/>
    <property type="match status" value="1"/>
</dbReference>
<sequence>MARLTPQVRIVEVGPRDGLQSIKDAISTETKVQLIQRLHGAGLRAIELTSVVSPRRVPQLADCQQVLADPVIRELLAADREDLRLPVLVPNTRGLDVAISHGVKEVAVFISATEGFSKANINGTVQQGIERARRVARKAIDSGIAVRGYVSCIFVDPYNGPTEPSSVLRCAKELLDMGCYEVSLGDTTGAGTPAKVTSLIRYLEKGGILLDRLAGHFHDTHGQGTVNVLQAYLCGIRVFDASAGGLGGCPFAPGAKGNVSTEDLVFMFHNAGIDTGINLAELVETGKWIADRLRQPGSRSSQSMRNIQPRGRELRLPAFRSMLYMKKSWPRPKPTTKNIHFYQTGDDIKIVLNQPNSGNALTKLMISELIDCFRTHNSNPCVSRIILTGTGRYFCAGLDIPRRNGITTQFDDLMQLFETIDQSPKTVIACLNGHARGAGAALAFVCDRRIMVKGATIELGETRPKKFPGLVYRYTGLGWNSSTSGLSARPINGSELKILGLVGEIADGQEDLQIKLEMYANGQDVSEKVLVPTATKLSIERTGS</sequence>
<dbReference type="CDD" id="cd06558">
    <property type="entry name" value="crotonase-like"/>
    <property type="match status" value="1"/>
</dbReference>
<dbReference type="UniPathway" id="UPA00896">
    <property type="reaction ID" value="UER00863"/>
</dbReference>
<organism evidence="8 9">
    <name type="scientific">Talaromyces rugulosus</name>
    <name type="common">Penicillium rugulosum</name>
    <dbReference type="NCBI Taxonomy" id="121627"/>
    <lineage>
        <taxon>Eukaryota</taxon>
        <taxon>Fungi</taxon>
        <taxon>Dikarya</taxon>
        <taxon>Ascomycota</taxon>
        <taxon>Pezizomycotina</taxon>
        <taxon>Eurotiomycetes</taxon>
        <taxon>Eurotiomycetidae</taxon>
        <taxon>Eurotiales</taxon>
        <taxon>Trichocomaceae</taxon>
        <taxon>Talaromyces</taxon>
        <taxon>Talaromyces sect. Islandici</taxon>
    </lineage>
</organism>
<dbReference type="EMBL" id="CP055903">
    <property type="protein sequence ID" value="QKX64451.1"/>
    <property type="molecule type" value="Genomic_DNA"/>
</dbReference>
<dbReference type="PROSITE" id="PS50991">
    <property type="entry name" value="PYR_CT"/>
    <property type="match status" value="1"/>
</dbReference>
<dbReference type="GO" id="GO:0046872">
    <property type="term" value="F:metal ion binding"/>
    <property type="evidence" value="ECO:0007669"/>
    <property type="project" value="UniProtKB-KW"/>
</dbReference>
<dbReference type="InterPro" id="IPR013785">
    <property type="entry name" value="Aldolase_TIM"/>
</dbReference>
<accession>A0A7H8RFG3</accession>
<evidence type="ECO:0000256" key="4">
    <source>
        <dbReference type="ARBA" id="ARBA00022723"/>
    </source>
</evidence>